<dbReference type="PANTHER" id="PTHR13132:SF29">
    <property type="entry name" value="ALPHA-(1,6)-FUCOSYLTRANSFERASE"/>
    <property type="match status" value="1"/>
</dbReference>
<organism evidence="1 2">
    <name type="scientific">Polynucleobacter campilacus</name>
    <dbReference type="NCBI Taxonomy" id="1743163"/>
    <lineage>
        <taxon>Bacteria</taxon>
        <taxon>Pseudomonadati</taxon>
        <taxon>Pseudomonadota</taxon>
        <taxon>Betaproteobacteria</taxon>
        <taxon>Burkholderiales</taxon>
        <taxon>Burkholderiaceae</taxon>
        <taxon>Polynucleobacter</taxon>
    </lineage>
</organism>
<comment type="caution">
    <text evidence="1">The sequence shown here is derived from an EMBL/GenBank/DDBJ whole genome shotgun (WGS) entry which is preliminary data.</text>
</comment>
<gene>
    <name evidence="1" type="ORF">CBI31_07185</name>
</gene>
<dbReference type="Proteomes" id="UP000197528">
    <property type="component" value="Unassembled WGS sequence"/>
</dbReference>
<dbReference type="AlphaFoldDB" id="A0A254PUZ7"/>
<evidence type="ECO:0000313" key="1">
    <source>
        <dbReference type="EMBL" id="OWS70098.1"/>
    </source>
</evidence>
<dbReference type="PANTHER" id="PTHR13132">
    <property type="entry name" value="ALPHA- 1,6 -FUCOSYLTRANSFERASE"/>
    <property type="match status" value="1"/>
</dbReference>
<dbReference type="GO" id="GO:0006487">
    <property type="term" value="P:protein N-linked glycosylation"/>
    <property type="evidence" value="ECO:0007669"/>
    <property type="project" value="TreeGrafter"/>
</dbReference>
<accession>A0A254PUZ7</accession>
<dbReference type="Gene3D" id="3.40.50.11350">
    <property type="match status" value="1"/>
</dbReference>
<reference evidence="1 2" key="1">
    <citation type="submission" date="2017-05" db="EMBL/GenBank/DDBJ databases">
        <title>Genome of Polynucleobacter sp. MWH-Feld-100.</title>
        <authorList>
            <person name="Hahn M.W."/>
        </authorList>
    </citation>
    <scope>NUCLEOTIDE SEQUENCE [LARGE SCALE GENOMIC DNA]</scope>
    <source>
        <strain evidence="1 2">MWH-Feld-100</strain>
    </source>
</reference>
<name>A0A254PUZ7_9BURK</name>
<protein>
    <submittedName>
        <fullName evidence="1">Uncharacterized protein</fullName>
    </submittedName>
</protein>
<keyword evidence="2" id="KW-1185">Reference proteome</keyword>
<evidence type="ECO:0000313" key="2">
    <source>
        <dbReference type="Proteomes" id="UP000197528"/>
    </source>
</evidence>
<sequence>MASNKSPDYYLHALLNANELKTSQTLFHRVEHAGFGAITSRLMTGLNISLALDANYSFMIDSPYAVETVFDIGVKQPIELAKNQEIIEWDFMRDTWNAPPEIKGDHQYPQCPLIEGADLSRHQWCAVLAKAICGTPSKEVKKVIDELKNRINWNSYDMHIGLHVRRGDKNSECPYVPTECYLAQIKSLTDKHPQKKILIFVSSDDPNALQDLVLRAPEFDFSWDESEARYNNFNAGMVASNNELAFQESITAAKNILMIGACNYVIGMYHAQFSWIGGLLSVFNNELDTSRHIMLNPYSGARDHYATHYGFPLSTLL</sequence>
<dbReference type="EMBL" id="NGUP01000003">
    <property type="protein sequence ID" value="OWS70098.1"/>
    <property type="molecule type" value="Genomic_DNA"/>
</dbReference>
<proteinExistence type="predicted"/>
<dbReference type="GO" id="GO:0046921">
    <property type="term" value="F:alpha-(1-&gt;6)-fucosyltransferase activity"/>
    <property type="evidence" value="ECO:0007669"/>
    <property type="project" value="TreeGrafter"/>
</dbReference>